<reference evidence="2 3" key="1">
    <citation type="journal article" date="2007" name="Nature">
        <title>Evolution of genes and genomes on the Drosophila phylogeny.</title>
        <authorList>
            <consortium name="Drosophila 12 Genomes Consortium"/>
            <person name="Clark A.G."/>
            <person name="Eisen M.B."/>
            <person name="Smith D.R."/>
            <person name="Bergman C.M."/>
            <person name="Oliver B."/>
            <person name="Markow T.A."/>
            <person name="Kaufman T.C."/>
            <person name="Kellis M."/>
            <person name="Gelbart W."/>
            <person name="Iyer V.N."/>
            <person name="Pollard D.A."/>
            <person name="Sackton T.B."/>
            <person name="Larracuente A.M."/>
            <person name="Singh N.D."/>
            <person name="Abad J.P."/>
            <person name="Abt D.N."/>
            <person name="Adryan B."/>
            <person name="Aguade M."/>
            <person name="Akashi H."/>
            <person name="Anderson W.W."/>
            <person name="Aquadro C.F."/>
            <person name="Ardell D.H."/>
            <person name="Arguello R."/>
            <person name="Artieri C.G."/>
            <person name="Barbash D.A."/>
            <person name="Barker D."/>
            <person name="Barsanti P."/>
            <person name="Batterham P."/>
            <person name="Batzoglou S."/>
            <person name="Begun D."/>
            <person name="Bhutkar A."/>
            <person name="Blanco E."/>
            <person name="Bosak S.A."/>
            <person name="Bradley R.K."/>
            <person name="Brand A.D."/>
            <person name="Brent M.R."/>
            <person name="Brooks A.N."/>
            <person name="Brown R.H."/>
            <person name="Butlin R.K."/>
            <person name="Caggese C."/>
            <person name="Calvi B.R."/>
            <person name="Bernardo de Carvalho A."/>
            <person name="Caspi A."/>
            <person name="Castrezana S."/>
            <person name="Celniker S.E."/>
            <person name="Chang J.L."/>
            <person name="Chapple C."/>
            <person name="Chatterji S."/>
            <person name="Chinwalla A."/>
            <person name="Civetta A."/>
            <person name="Clifton S.W."/>
            <person name="Comeron J.M."/>
            <person name="Costello J.C."/>
            <person name="Coyne J.A."/>
            <person name="Daub J."/>
            <person name="David R.G."/>
            <person name="Delcher A.L."/>
            <person name="Delehaunty K."/>
            <person name="Do C.B."/>
            <person name="Ebling H."/>
            <person name="Edwards K."/>
            <person name="Eickbush T."/>
            <person name="Evans J.D."/>
            <person name="Filipski A."/>
            <person name="Findeiss S."/>
            <person name="Freyhult E."/>
            <person name="Fulton L."/>
            <person name="Fulton R."/>
            <person name="Garcia A.C."/>
            <person name="Gardiner A."/>
            <person name="Garfield D.A."/>
            <person name="Garvin B.E."/>
            <person name="Gibson G."/>
            <person name="Gilbert D."/>
            <person name="Gnerre S."/>
            <person name="Godfrey J."/>
            <person name="Good R."/>
            <person name="Gotea V."/>
            <person name="Gravely B."/>
            <person name="Greenberg A.J."/>
            <person name="Griffiths-Jones S."/>
            <person name="Gross S."/>
            <person name="Guigo R."/>
            <person name="Gustafson E.A."/>
            <person name="Haerty W."/>
            <person name="Hahn M.W."/>
            <person name="Halligan D.L."/>
            <person name="Halpern A.L."/>
            <person name="Halter G.M."/>
            <person name="Han M.V."/>
            <person name="Heger A."/>
            <person name="Hillier L."/>
            <person name="Hinrichs A.S."/>
            <person name="Holmes I."/>
            <person name="Hoskins R.A."/>
            <person name="Hubisz M.J."/>
            <person name="Hultmark D."/>
            <person name="Huntley M.A."/>
            <person name="Jaffe D.B."/>
            <person name="Jagadeeshan S."/>
            <person name="Jeck W.R."/>
            <person name="Johnson J."/>
            <person name="Jones C.D."/>
            <person name="Jordan W.C."/>
            <person name="Karpen G.H."/>
            <person name="Kataoka E."/>
            <person name="Keightley P.D."/>
            <person name="Kheradpour P."/>
            <person name="Kirkness E.F."/>
            <person name="Koerich L.B."/>
            <person name="Kristiansen K."/>
            <person name="Kudrna D."/>
            <person name="Kulathinal R.J."/>
            <person name="Kumar S."/>
            <person name="Kwok R."/>
            <person name="Lander E."/>
            <person name="Langley C.H."/>
            <person name="Lapoint R."/>
            <person name="Lazzaro B.P."/>
            <person name="Lee S.J."/>
            <person name="Levesque L."/>
            <person name="Li R."/>
            <person name="Lin C.F."/>
            <person name="Lin M.F."/>
            <person name="Lindblad-Toh K."/>
            <person name="Llopart A."/>
            <person name="Long M."/>
            <person name="Low L."/>
            <person name="Lozovsky E."/>
            <person name="Lu J."/>
            <person name="Luo M."/>
            <person name="Machado C.A."/>
            <person name="Makalowski W."/>
            <person name="Marzo M."/>
            <person name="Matsuda M."/>
            <person name="Matzkin L."/>
            <person name="McAllister B."/>
            <person name="McBride C.S."/>
            <person name="McKernan B."/>
            <person name="McKernan K."/>
            <person name="Mendez-Lago M."/>
            <person name="Minx P."/>
            <person name="Mollenhauer M.U."/>
            <person name="Montooth K."/>
            <person name="Mount S.M."/>
            <person name="Mu X."/>
            <person name="Myers E."/>
            <person name="Negre B."/>
            <person name="Newfeld S."/>
            <person name="Nielsen R."/>
            <person name="Noor M.A."/>
            <person name="O'Grady P."/>
            <person name="Pachter L."/>
            <person name="Papaceit M."/>
            <person name="Parisi M.J."/>
            <person name="Parisi M."/>
            <person name="Parts L."/>
            <person name="Pedersen J.S."/>
            <person name="Pesole G."/>
            <person name="Phillippy A.M."/>
            <person name="Ponting C.P."/>
            <person name="Pop M."/>
            <person name="Porcelli D."/>
            <person name="Powell J.R."/>
            <person name="Prohaska S."/>
            <person name="Pruitt K."/>
            <person name="Puig M."/>
            <person name="Quesneville H."/>
            <person name="Ram K.R."/>
            <person name="Rand D."/>
            <person name="Rasmussen M.D."/>
            <person name="Reed L.K."/>
            <person name="Reenan R."/>
            <person name="Reily A."/>
            <person name="Remington K.A."/>
            <person name="Rieger T.T."/>
            <person name="Ritchie M.G."/>
            <person name="Robin C."/>
            <person name="Rogers Y.H."/>
            <person name="Rohde C."/>
            <person name="Rozas J."/>
            <person name="Rubenfield M.J."/>
            <person name="Ruiz A."/>
            <person name="Russo S."/>
            <person name="Salzberg S.L."/>
            <person name="Sanchez-Gracia A."/>
            <person name="Saranga D.J."/>
            <person name="Sato H."/>
            <person name="Schaeffer S.W."/>
            <person name="Schatz M.C."/>
            <person name="Schlenke T."/>
            <person name="Schwartz R."/>
            <person name="Segarra C."/>
            <person name="Singh R.S."/>
            <person name="Sirot L."/>
            <person name="Sirota M."/>
            <person name="Sisneros N.B."/>
            <person name="Smith C.D."/>
            <person name="Smith T.F."/>
            <person name="Spieth J."/>
            <person name="Stage D.E."/>
            <person name="Stark A."/>
            <person name="Stephan W."/>
            <person name="Strausberg R.L."/>
            <person name="Strempel S."/>
            <person name="Sturgill D."/>
            <person name="Sutton G."/>
            <person name="Sutton G.G."/>
            <person name="Tao W."/>
            <person name="Teichmann S."/>
            <person name="Tobari Y.N."/>
            <person name="Tomimura Y."/>
            <person name="Tsolas J.M."/>
            <person name="Valente V.L."/>
            <person name="Venter E."/>
            <person name="Venter J.C."/>
            <person name="Vicario S."/>
            <person name="Vieira F.G."/>
            <person name="Vilella A.J."/>
            <person name="Villasante A."/>
            <person name="Walenz B."/>
            <person name="Wang J."/>
            <person name="Wasserman M."/>
            <person name="Watts T."/>
            <person name="Wilson D."/>
            <person name="Wilson R.K."/>
            <person name="Wing R.A."/>
            <person name="Wolfner M.F."/>
            <person name="Wong A."/>
            <person name="Wong G.K."/>
            <person name="Wu C.I."/>
            <person name="Wu G."/>
            <person name="Yamamoto D."/>
            <person name="Yang H.P."/>
            <person name="Yang S.P."/>
            <person name="Yorke J.A."/>
            <person name="Yoshida K."/>
            <person name="Zdobnov E."/>
            <person name="Zhang P."/>
            <person name="Zhang Y."/>
            <person name="Zimin A.V."/>
            <person name="Baldwin J."/>
            <person name="Abdouelleil A."/>
            <person name="Abdulkadir J."/>
            <person name="Abebe A."/>
            <person name="Abera B."/>
            <person name="Abreu J."/>
            <person name="Acer S.C."/>
            <person name="Aftuck L."/>
            <person name="Alexander A."/>
            <person name="An P."/>
            <person name="Anderson E."/>
            <person name="Anderson S."/>
            <person name="Arachi H."/>
            <person name="Azer M."/>
            <person name="Bachantsang P."/>
            <person name="Barry A."/>
            <person name="Bayul T."/>
            <person name="Berlin A."/>
            <person name="Bessette D."/>
            <person name="Bloom T."/>
            <person name="Blye J."/>
            <person name="Boguslavskiy L."/>
            <person name="Bonnet C."/>
            <person name="Boukhgalter B."/>
            <person name="Bourzgui I."/>
            <person name="Brown A."/>
            <person name="Cahill P."/>
            <person name="Channer S."/>
            <person name="Cheshatsang Y."/>
            <person name="Chuda L."/>
            <person name="Citroen M."/>
            <person name="Collymore A."/>
            <person name="Cooke P."/>
            <person name="Costello M."/>
            <person name="D'Aco K."/>
            <person name="Daza R."/>
            <person name="De Haan G."/>
            <person name="DeGray S."/>
            <person name="DeMaso C."/>
            <person name="Dhargay N."/>
            <person name="Dooley K."/>
            <person name="Dooley E."/>
            <person name="Doricent M."/>
            <person name="Dorje P."/>
            <person name="Dorjee K."/>
            <person name="Dupes A."/>
            <person name="Elong R."/>
            <person name="Falk J."/>
            <person name="Farina A."/>
            <person name="Faro S."/>
            <person name="Ferguson D."/>
            <person name="Fisher S."/>
            <person name="Foley C.D."/>
            <person name="Franke A."/>
            <person name="Friedrich D."/>
            <person name="Gadbois L."/>
            <person name="Gearin G."/>
            <person name="Gearin C.R."/>
            <person name="Giannoukos G."/>
            <person name="Goode T."/>
            <person name="Graham J."/>
            <person name="Grandbois E."/>
            <person name="Grewal S."/>
            <person name="Gyaltsen K."/>
            <person name="Hafez N."/>
            <person name="Hagos B."/>
            <person name="Hall J."/>
            <person name="Henson C."/>
            <person name="Hollinger A."/>
            <person name="Honan T."/>
            <person name="Huard M.D."/>
            <person name="Hughes L."/>
            <person name="Hurhula B."/>
            <person name="Husby M.E."/>
            <person name="Kamat A."/>
            <person name="Kanga B."/>
            <person name="Kashin S."/>
            <person name="Khazanovich D."/>
            <person name="Kisner P."/>
            <person name="Lance K."/>
            <person name="Lara M."/>
            <person name="Lee W."/>
            <person name="Lennon N."/>
            <person name="Letendre F."/>
            <person name="LeVine R."/>
            <person name="Lipovsky A."/>
            <person name="Liu X."/>
            <person name="Liu J."/>
            <person name="Liu S."/>
            <person name="Lokyitsang T."/>
            <person name="Lokyitsang Y."/>
            <person name="Lubonja R."/>
            <person name="Lui A."/>
            <person name="MacDonald P."/>
            <person name="Magnisalis V."/>
            <person name="Maru K."/>
            <person name="Matthews C."/>
            <person name="McCusker W."/>
            <person name="McDonough S."/>
            <person name="Mehta T."/>
            <person name="Meldrim J."/>
            <person name="Meneus L."/>
            <person name="Mihai O."/>
            <person name="Mihalev A."/>
            <person name="Mihova T."/>
            <person name="Mittelman R."/>
            <person name="Mlenga V."/>
            <person name="Montmayeur A."/>
            <person name="Mulrain L."/>
            <person name="Navidi A."/>
            <person name="Naylor J."/>
            <person name="Negash T."/>
            <person name="Nguyen T."/>
            <person name="Nguyen N."/>
            <person name="Nicol R."/>
            <person name="Norbu C."/>
            <person name="Norbu N."/>
            <person name="Novod N."/>
            <person name="O'Neill B."/>
            <person name="Osman S."/>
            <person name="Markiewicz E."/>
            <person name="Oyono O.L."/>
            <person name="Patti C."/>
            <person name="Phunkhang P."/>
            <person name="Pierre F."/>
            <person name="Priest M."/>
            <person name="Raghuraman S."/>
            <person name="Rege F."/>
            <person name="Reyes R."/>
            <person name="Rise C."/>
            <person name="Rogov P."/>
            <person name="Ross K."/>
            <person name="Ryan E."/>
            <person name="Settipalli S."/>
            <person name="Shea T."/>
            <person name="Sherpa N."/>
            <person name="Shi L."/>
            <person name="Shih D."/>
            <person name="Sparrow T."/>
            <person name="Spaulding J."/>
            <person name="Stalker J."/>
            <person name="Stange-Thomann N."/>
            <person name="Stavropoulos S."/>
            <person name="Stone C."/>
            <person name="Strader C."/>
            <person name="Tesfaye S."/>
            <person name="Thomson T."/>
            <person name="Thoulutsang Y."/>
            <person name="Thoulutsang D."/>
            <person name="Topham K."/>
            <person name="Topping I."/>
            <person name="Tsamla T."/>
            <person name="Vassiliev H."/>
            <person name="Vo A."/>
            <person name="Wangchuk T."/>
            <person name="Wangdi T."/>
            <person name="Weiand M."/>
            <person name="Wilkinson J."/>
            <person name="Wilson A."/>
            <person name="Yadav S."/>
            <person name="Young G."/>
            <person name="Yu Q."/>
            <person name="Zembek L."/>
            <person name="Zhong D."/>
            <person name="Zimmer A."/>
            <person name="Zwirko Z."/>
            <person name="Jaffe D.B."/>
            <person name="Alvarez P."/>
            <person name="Brockman W."/>
            <person name="Butler J."/>
            <person name="Chin C."/>
            <person name="Gnerre S."/>
            <person name="Grabherr M."/>
            <person name="Kleber M."/>
            <person name="Mauceli E."/>
            <person name="MacCallum I."/>
        </authorList>
    </citation>
    <scope>NUCLEOTIDE SEQUENCE [LARGE SCALE GENOMIC DNA]</scope>
    <source>
        <strain evidence="3">MSH-3 / Tucson 14011-0111.49</strain>
    </source>
</reference>
<protein>
    <submittedName>
        <fullName evidence="2">GL14611</fullName>
    </submittedName>
</protein>
<name>B4GVS4_DROPE</name>
<feature type="compositionally biased region" description="Acidic residues" evidence="1">
    <location>
        <begin position="1"/>
        <end position="14"/>
    </location>
</feature>
<evidence type="ECO:0000256" key="1">
    <source>
        <dbReference type="SAM" id="MobiDB-lite"/>
    </source>
</evidence>
<sequence length="101" mass="11129">MVEDQIIAVDDDDTNVNKESSDDQSLINSGRRNAVHFASVGDFLSSLNIRDTGLTALKGLHTLSLEHYKSCMQGPEERDREIHSSGCMTEIEIGQPPADRV</sequence>
<dbReference type="HOGENOM" id="CLU_2294538_0_0_1"/>
<dbReference type="OrthoDB" id="7872325at2759"/>
<feature type="compositionally biased region" description="Basic and acidic residues" evidence="1">
    <location>
        <begin position="74"/>
        <end position="83"/>
    </location>
</feature>
<dbReference type="PhylomeDB" id="B4GVS4"/>
<keyword evidence="3" id="KW-1185">Reference proteome</keyword>
<evidence type="ECO:0000313" key="3">
    <source>
        <dbReference type="Proteomes" id="UP000008744"/>
    </source>
</evidence>
<feature type="region of interest" description="Disordered" evidence="1">
    <location>
        <begin position="1"/>
        <end position="27"/>
    </location>
</feature>
<dbReference type="AlphaFoldDB" id="B4GVS4"/>
<dbReference type="Proteomes" id="UP000008744">
    <property type="component" value="Unassembled WGS sequence"/>
</dbReference>
<dbReference type="EMBL" id="CH479193">
    <property type="protein sequence ID" value="EDW26769.1"/>
    <property type="molecule type" value="Genomic_DNA"/>
</dbReference>
<dbReference type="KEGG" id="dpe:6597521"/>
<feature type="region of interest" description="Disordered" evidence="1">
    <location>
        <begin position="74"/>
        <end position="101"/>
    </location>
</feature>
<organism evidence="3">
    <name type="scientific">Drosophila persimilis</name>
    <name type="common">Fruit fly</name>
    <dbReference type="NCBI Taxonomy" id="7234"/>
    <lineage>
        <taxon>Eukaryota</taxon>
        <taxon>Metazoa</taxon>
        <taxon>Ecdysozoa</taxon>
        <taxon>Arthropoda</taxon>
        <taxon>Hexapoda</taxon>
        <taxon>Insecta</taxon>
        <taxon>Pterygota</taxon>
        <taxon>Neoptera</taxon>
        <taxon>Endopterygota</taxon>
        <taxon>Diptera</taxon>
        <taxon>Brachycera</taxon>
        <taxon>Muscomorpha</taxon>
        <taxon>Ephydroidea</taxon>
        <taxon>Drosophilidae</taxon>
        <taxon>Drosophila</taxon>
        <taxon>Sophophora</taxon>
    </lineage>
</organism>
<proteinExistence type="predicted"/>
<gene>
    <name evidence="2" type="primary">Dper\GL14611</name>
    <name evidence="2" type="ORF">Dper_GL14611</name>
</gene>
<dbReference type="OMA" id="EHYKSCM"/>
<accession>B4GVS4</accession>
<evidence type="ECO:0000313" key="2">
    <source>
        <dbReference type="EMBL" id="EDW26769.1"/>
    </source>
</evidence>